<dbReference type="InterPro" id="IPR029063">
    <property type="entry name" value="SAM-dependent_MTases_sf"/>
</dbReference>
<dbReference type="SUPFAM" id="SSF53335">
    <property type="entry name" value="S-adenosyl-L-methionine-dependent methyltransferases"/>
    <property type="match status" value="1"/>
</dbReference>
<reference evidence="1 2" key="1">
    <citation type="submission" date="2017-06" db="EMBL/GenBank/DDBJ databases">
        <title>Cultured bacterium strain Saccharothrix yanglingensis Hhs.015.</title>
        <authorList>
            <person name="Xia Y."/>
        </authorList>
    </citation>
    <scope>NUCLEOTIDE SEQUENCE [LARGE SCALE GENOMIC DNA]</scope>
    <source>
        <strain evidence="1 2">Hhs.015</strain>
    </source>
</reference>
<dbReference type="Proteomes" id="UP001225605">
    <property type="component" value="Unassembled WGS sequence"/>
</dbReference>
<dbReference type="CDD" id="cd02440">
    <property type="entry name" value="AdoMet_MTases"/>
    <property type="match status" value="1"/>
</dbReference>
<protein>
    <submittedName>
        <fullName evidence="1">S-adenosyl-l-methionine--l-methionine S-methyltransferase</fullName>
    </submittedName>
</protein>
<proteinExistence type="predicted"/>
<keyword evidence="2" id="KW-1185">Reference proteome</keyword>
<evidence type="ECO:0000313" key="2">
    <source>
        <dbReference type="Proteomes" id="UP001225605"/>
    </source>
</evidence>
<sequence>MRSESMLSAWTHTPGIAGDIVPSFAFNPTDPWTTTFQEALRRADLAGRHVYEVGVGTGTNIAFMLRQCGASMVLGSDLDPRLPLLAQRLIGEIAPDLLERFRPIEGSVNLIDTPDARAGVALADVVVGCLPQVPDPDDAMYLDFHGAQLETATPVGGRADDHIAHYYPWTAFNDYPFNAVGLGLIEALLRRVRSCSPAARVVLTFGCRIGRDPILRLFRANGYRPEELVSRIVPQNERTDISFFVALEAALRGTGCESDFTCEFYADPDGRVPLSATEAKERLDADPALPVFHEICVLRGHPGPAAE</sequence>
<name>A0ABU0WW37_9PSEU</name>
<dbReference type="EMBL" id="NSDM01000002">
    <property type="protein sequence ID" value="MDQ2583713.1"/>
    <property type="molecule type" value="Genomic_DNA"/>
</dbReference>
<accession>A0ABU0WW37</accession>
<comment type="caution">
    <text evidence="1">The sequence shown here is derived from an EMBL/GenBank/DDBJ whole genome shotgun (WGS) entry which is preliminary data.</text>
</comment>
<gene>
    <name evidence="1" type="ORF">CKY47_06885</name>
</gene>
<dbReference type="Gene3D" id="3.40.50.150">
    <property type="entry name" value="Vaccinia Virus protein VP39"/>
    <property type="match status" value="1"/>
</dbReference>
<evidence type="ECO:0000313" key="1">
    <source>
        <dbReference type="EMBL" id="MDQ2583713.1"/>
    </source>
</evidence>
<organism evidence="1 2">
    <name type="scientific">Saccharothrix yanglingensis</name>
    <dbReference type="NCBI Taxonomy" id="659496"/>
    <lineage>
        <taxon>Bacteria</taxon>
        <taxon>Bacillati</taxon>
        <taxon>Actinomycetota</taxon>
        <taxon>Actinomycetes</taxon>
        <taxon>Pseudonocardiales</taxon>
        <taxon>Pseudonocardiaceae</taxon>
        <taxon>Saccharothrix</taxon>
    </lineage>
</organism>